<accession>S7MK52</accession>
<feature type="transmembrane region" description="Helical" evidence="24">
    <location>
        <begin position="606"/>
        <end position="630"/>
    </location>
</feature>
<evidence type="ECO:0000256" key="8">
    <source>
        <dbReference type="ARBA" id="ARBA00022737"/>
    </source>
</evidence>
<evidence type="ECO:0000259" key="25">
    <source>
        <dbReference type="PROSITE" id="PS50893"/>
    </source>
</evidence>
<dbReference type="PROSITE" id="PS00211">
    <property type="entry name" value="ABC_TRANSPORTER_1"/>
    <property type="match status" value="2"/>
</dbReference>
<dbReference type="FunFam" id="1.20.1560.10:FF:000037">
    <property type="entry name" value="ATP-binding cassette subfamily C member 10"/>
    <property type="match status" value="1"/>
</dbReference>
<feature type="transmembrane region" description="Helical" evidence="24">
    <location>
        <begin position="32"/>
        <end position="50"/>
    </location>
</feature>
<name>S7MK52_MYOBR</name>
<evidence type="ECO:0000256" key="24">
    <source>
        <dbReference type="SAM" id="Phobius"/>
    </source>
</evidence>
<dbReference type="EC" id="7.6.2.3" evidence="15"/>
<dbReference type="CDD" id="cd18605">
    <property type="entry name" value="ABC_6TM_MRP7_D2_like"/>
    <property type="match status" value="1"/>
</dbReference>
<dbReference type="PROSITE" id="PS50929">
    <property type="entry name" value="ABC_TM1F"/>
    <property type="match status" value="2"/>
</dbReference>
<feature type="domain" description="ABC transmembrane type-1" evidence="26">
    <location>
        <begin position="1101"/>
        <end position="1426"/>
    </location>
</feature>
<dbReference type="Gene3D" id="3.40.50.300">
    <property type="entry name" value="P-loop containing nucleotide triphosphate hydrolases"/>
    <property type="match status" value="2"/>
</dbReference>
<keyword evidence="7 24" id="KW-0812">Transmembrane</keyword>
<feature type="transmembrane region" description="Helical" evidence="24">
    <location>
        <begin position="70"/>
        <end position="90"/>
    </location>
</feature>
<evidence type="ECO:0000256" key="19">
    <source>
        <dbReference type="ARBA" id="ARBA00047576"/>
    </source>
</evidence>
<evidence type="ECO:0000256" key="11">
    <source>
        <dbReference type="ARBA" id="ARBA00022967"/>
    </source>
</evidence>
<sequence>MERLLAQLCGTSVLQPLPVWEGDTTGHCFTQLVLGALPHALLAVLSACYWGTPRSPDYNLPCSPGWRLRLTASFLLSIFPLLDLLPAALPPGAVPGPIGLEVLAGGVAAVAWISHGLALWVLARSPHGHSRGPLALALAAFLPAPALVLTLLWHCQRGTLLPPLLPGPLSRLCLLILQLASLVAYGLGWAVPGLPRGPWEPLLPEGQEPEIAEDGESWLSRFSYAWLEPLLARGARGNLQQPQDICRLPYRLHPVYLARVFQAHWQEGAQLSPDYNLPCSPGWRLRLTASFLLSIFPLLDLLPAALPPGAVPGPIGLEVLAGGVAAVAWISHGLALWVLARSPHGHSRGPLALALAAFLPAPALVLTLLWHCQRGTLLPPLLPGPLSRLCLLILQLASLVAYGLGWAVPGLPRGPWEPLLPEGQEPEIAEDGESWLSRFSYAWLEPLLARGARGNLQQPQDICRLPYRLHPIYLARVFQAHWQEGAQLWRALYGAFGRCYLSLGLLKLVGTMLGFSGPLLLSLLVGFLEEGQEPLSNGLLYALGLAAGAVLGAVLQNQYGYELRKVTLQARGAVLNILYRKASQLGPRRPPVGEALNLLGTDSERLLNFAGSFHEAWGLPLQLAITLYLLHQQVGVAFVGGLILALLLVPVNKVIATRIMASNQEMLQHKDTRVKLMTELLSGMRVIKFFGWEQVLEARVEAWRAQELGRLRVIKYLDAACVYLWAALPVVISIVIFITYVLLGHQLTATKVFTALALVRMLILPLNNFPWVINGLLEAKVSLDRIQRFLDLPNHNPKVYYSQDPPTEPFTVLELHEALFSWDPVGASQETFIRHLEVKKGLLVGIVGKVGCGKSSLLAAIAGELHRLRGRVALWDLSKGFGLATQEPWIQFATIRDNILFGKTFDAQLYKEVLEACALNDDLSILPAGDLTEVGEKGVTLSGGQRARIALARAVYQEKELYLLDDPLAAVDADVANHLLHRCILGVLSHTTRLLCTHRTEYLEKADLVLLLEAGRLVQAGPPSEILPLVQAVPKVWAEDGQESDSATAQSVWSPEKTKEGLEVEESASGRLLQEESKKEGAVAFHVYRAYWRAIGLGLALAILSSLLLMQATRNAADWWLSHWISQLKADKNSSQEVSVQTPPDPAGLLSPQLLLFPPRSFYTSVFLLPKAAPNGSSDIRFYLTVYATIAGVNSLCTLLRAVLFAAGTLRAAAILHRRLLCRVLLAPVTFFDSTPMGRVLNRFSSDVACVDDSLPFILNILLANAAGLLGLLAVLGAGLPWLLLLLPPLSVIYYRVQRHYRASSRELRRLGSLTLSPLYTHLADTLAGLPVLRACGATDRFEEKNQRLLELNQRCQFASSATMQWLDIRLQLMGAAVVSAIAGIALVQHQQGLANPGLVGLSLSYALSLTGLLSGLVSSFTQTETMLVSVERLEEYSCDLPQEPQGHPRQLGTGWLTQGSVEFQDVVLVYRPGLPNALDGVTFCVQPGEKLGIVGRTGSGKSSLLSVLFRLLEPSSGRVLLDGVDTSQLALAELRSQLAIIPQEPFLFSGTVRENLDPRGLYEDRALWQALEQCHLSEVIGSMGGLDGELGEGGRSLSLGQRQLLCLARALLTDAKILCIDEATASVDQKTDQLLQQTICKRFANKTVLTIAHRLNTILNSDRVLVLQAGRVVELDSPAVLRNQPHSLFQQLLQSSQQGAHSSP</sequence>
<evidence type="ECO:0000256" key="16">
    <source>
        <dbReference type="ARBA" id="ARBA00034018"/>
    </source>
</evidence>
<feature type="domain" description="ABC transporter" evidence="25">
    <location>
        <begin position="813"/>
        <end position="1039"/>
    </location>
</feature>
<keyword evidence="11" id="KW-1278">Translocase</keyword>
<evidence type="ECO:0000256" key="14">
    <source>
        <dbReference type="ARBA" id="ARBA00023136"/>
    </source>
</evidence>
<proteinExistence type="inferred from homology"/>
<dbReference type="PANTHER" id="PTHR24223">
    <property type="entry name" value="ATP-BINDING CASSETTE SUB-FAMILY C"/>
    <property type="match status" value="1"/>
</dbReference>
<keyword evidence="9" id="KW-0547">Nucleotide-binding</keyword>
<feature type="transmembrane region" description="Helical" evidence="24">
    <location>
        <begin position="319"/>
        <end position="339"/>
    </location>
</feature>
<dbReference type="eggNOG" id="KOG0054">
    <property type="taxonomic scope" value="Eukaryota"/>
</dbReference>
<dbReference type="CDD" id="cd03250">
    <property type="entry name" value="ABCC_MRP_domain1"/>
    <property type="match status" value="1"/>
</dbReference>
<dbReference type="CDD" id="cd03244">
    <property type="entry name" value="ABCC_MRP_domain2"/>
    <property type="match status" value="1"/>
</dbReference>
<dbReference type="EC" id="7.6.2.2" evidence="3"/>
<evidence type="ECO:0000256" key="9">
    <source>
        <dbReference type="ARBA" id="ARBA00022741"/>
    </source>
</evidence>
<feature type="transmembrane region" description="Helical" evidence="24">
    <location>
        <begin position="1257"/>
        <end position="1287"/>
    </location>
</feature>
<feature type="transmembrane region" description="Helical" evidence="24">
    <location>
        <begin position="134"/>
        <end position="154"/>
    </location>
</feature>
<evidence type="ECO:0000256" key="2">
    <source>
        <dbReference type="ARBA" id="ARBA00009726"/>
    </source>
</evidence>
<keyword evidence="4" id="KW-0813">Transport</keyword>
<feature type="compositionally biased region" description="Polar residues" evidence="23">
    <location>
        <begin position="1044"/>
        <end position="1053"/>
    </location>
</feature>
<dbReference type="Pfam" id="PF00005">
    <property type="entry name" value="ABC_tran"/>
    <property type="match status" value="2"/>
</dbReference>
<evidence type="ECO:0000256" key="4">
    <source>
        <dbReference type="ARBA" id="ARBA00022448"/>
    </source>
</evidence>
<evidence type="ECO:0000256" key="22">
    <source>
        <dbReference type="ARBA" id="ARBA00082787"/>
    </source>
</evidence>
<dbReference type="PANTHER" id="PTHR24223:SF330">
    <property type="entry name" value="ATP-BINDING CASSETTE SUB-FAMILY C MEMBER 10"/>
    <property type="match status" value="1"/>
</dbReference>
<evidence type="ECO:0000259" key="26">
    <source>
        <dbReference type="PROSITE" id="PS50929"/>
    </source>
</evidence>
<keyword evidence="13" id="KW-0445">Lipid transport</keyword>
<dbReference type="Gene3D" id="1.20.1560.10">
    <property type="entry name" value="ABC transporter type 1, transmembrane domain"/>
    <property type="match status" value="2"/>
</dbReference>
<dbReference type="InterPro" id="IPR003439">
    <property type="entry name" value="ABC_transporter-like_ATP-bd"/>
</dbReference>
<dbReference type="GO" id="GO:0005524">
    <property type="term" value="F:ATP binding"/>
    <property type="evidence" value="ECO:0007669"/>
    <property type="project" value="UniProtKB-KW"/>
</dbReference>
<evidence type="ECO:0000256" key="3">
    <source>
        <dbReference type="ARBA" id="ARBA00012191"/>
    </source>
</evidence>
<feature type="transmembrane region" description="Helical" evidence="24">
    <location>
        <begin position="1090"/>
        <end position="1110"/>
    </location>
</feature>
<feature type="transmembrane region" description="Helical" evidence="24">
    <location>
        <begin position="169"/>
        <end position="191"/>
    </location>
</feature>
<evidence type="ECO:0000256" key="21">
    <source>
        <dbReference type="ARBA" id="ARBA00067405"/>
    </source>
</evidence>
<keyword evidence="14 24" id="KW-0472">Membrane</keyword>
<dbReference type="GO" id="GO:0016887">
    <property type="term" value="F:ATP hydrolysis activity"/>
    <property type="evidence" value="ECO:0007669"/>
    <property type="project" value="InterPro"/>
</dbReference>
<dbReference type="FunFam" id="3.40.50.300:FF:000163">
    <property type="entry name" value="Multidrug resistance-associated protein member 4"/>
    <property type="match status" value="1"/>
</dbReference>
<feature type="transmembrane region" description="Helical" evidence="24">
    <location>
        <begin position="351"/>
        <end position="371"/>
    </location>
</feature>
<evidence type="ECO:0000256" key="7">
    <source>
        <dbReference type="ARBA" id="ARBA00022692"/>
    </source>
</evidence>
<dbReference type="GO" id="GO:0016323">
    <property type="term" value="C:basolateral plasma membrane"/>
    <property type="evidence" value="ECO:0007669"/>
    <property type="project" value="UniProtKB-SubCell"/>
</dbReference>
<protein>
    <recommendedName>
        <fullName evidence="21">ATP-binding cassette sub-family C member 10</fullName>
        <ecNumber evidence="3">7.6.2.2</ecNumber>
        <ecNumber evidence="15">7.6.2.3</ecNumber>
    </recommendedName>
    <alternativeName>
        <fullName evidence="22">Multidrug resistance-associated protein 7</fullName>
    </alternativeName>
</protein>
<comment type="catalytic activity">
    <reaction evidence="19">
        <text>17beta-estradiol 17-O-(beta-D-glucuronate)(in) + ATP + H2O = 17beta-estradiol 17-O-(beta-D-glucuronate)(out) + ADP + phosphate + H(+)</text>
        <dbReference type="Rhea" id="RHEA:60128"/>
        <dbReference type="ChEBI" id="CHEBI:15377"/>
        <dbReference type="ChEBI" id="CHEBI:15378"/>
        <dbReference type="ChEBI" id="CHEBI:30616"/>
        <dbReference type="ChEBI" id="CHEBI:43474"/>
        <dbReference type="ChEBI" id="CHEBI:82961"/>
        <dbReference type="ChEBI" id="CHEBI:456216"/>
    </reaction>
    <physiologicalReaction direction="left-to-right" evidence="19">
        <dbReference type="Rhea" id="RHEA:60129"/>
    </physiologicalReaction>
</comment>
<evidence type="ECO:0000256" key="23">
    <source>
        <dbReference type="SAM" id="MobiDB-lite"/>
    </source>
</evidence>
<comment type="catalytic activity">
    <reaction evidence="20">
        <text>an S-substituted glutathione(in) + ATP + H2O = an S-substituted glutathione(out) + ADP + phosphate + H(+)</text>
        <dbReference type="Rhea" id="RHEA:19121"/>
        <dbReference type="ChEBI" id="CHEBI:15377"/>
        <dbReference type="ChEBI" id="CHEBI:15378"/>
        <dbReference type="ChEBI" id="CHEBI:30616"/>
        <dbReference type="ChEBI" id="CHEBI:43474"/>
        <dbReference type="ChEBI" id="CHEBI:90779"/>
        <dbReference type="ChEBI" id="CHEBI:456216"/>
        <dbReference type="EC" id="7.6.2.3"/>
    </reaction>
    <physiologicalReaction direction="left-to-right" evidence="20">
        <dbReference type="Rhea" id="RHEA:19122"/>
    </physiologicalReaction>
</comment>
<keyword evidence="8" id="KW-0677">Repeat</keyword>
<dbReference type="FunFam" id="3.40.50.300:FF:001090">
    <property type="entry name" value="ATP-binding cassette subfamily C member 10"/>
    <property type="match status" value="1"/>
</dbReference>
<feature type="transmembrane region" description="Helical" evidence="24">
    <location>
        <begin position="287"/>
        <end position="307"/>
    </location>
</feature>
<feature type="domain" description="ABC transporter" evidence="25">
    <location>
        <begin position="1462"/>
        <end position="1695"/>
    </location>
</feature>
<keyword evidence="6" id="KW-0597">Phosphoprotein</keyword>
<feature type="transmembrane region" description="Helical" evidence="24">
    <location>
        <begin position="386"/>
        <end position="408"/>
    </location>
</feature>
<evidence type="ECO:0000256" key="15">
    <source>
        <dbReference type="ARBA" id="ARBA00024220"/>
    </source>
</evidence>
<dbReference type="InterPro" id="IPR027417">
    <property type="entry name" value="P-loop_NTPase"/>
</dbReference>
<dbReference type="InterPro" id="IPR011527">
    <property type="entry name" value="ABC1_TM_dom"/>
</dbReference>
<feature type="transmembrane region" description="Helical" evidence="24">
    <location>
        <begin position="636"/>
        <end position="656"/>
    </location>
</feature>
<keyword evidence="28" id="KW-1185">Reference proteome</keyword>
<feature type="transmembrane region" description="Helical" evidence="24">
    <location>
        <begin position="1184"/>
        <end position="1208"/>
    </location>
</feature>
<comment type="catalytic activity">
    <reaction evidence="18">
        <text>leukotriene C4(in) + ATP + H2O = leukotriene C4(out) + ADP + phosphate + H(+)</text>
        <dbReference type="Rhea" id="RHEA:38963"/>
        <dbReference type="ChEBI" id="CHEBI:15377"/>
        <dbReference type="ChEBI" id="CHEBI:15378"/>
        <dbReference type="ChEBI" id="CHEBI:30616"/>
        <dbReference type="ChEBI" id="CHEBI:43474"/>
        <dbReference type="ChEBI" id="CHEBI:57973"/>
        <dbReference type="ChEBI" id="CHEBI:456216"/>
    </reaction>
    <physiologicalReaction direction="left-to-right" evidence="18">
        <dbReference type="Rhea" id="RHEA:38964"/>
    </physiologicalReaction>
</comment>
<dbReference type="PROSITE" id="PS50893">
    <property type="entry name" value="ABC_TRANSPORTER_2"/>
    <property type="match status" value="2"/>
</dbReference>
<reference evidence="27 28" key="1">
    <citation type="journal article" date="2013" name="Nat. Commun.">
        <title>Genome analysis reveals insights into physiology and longevity of the Brandt's bat Myotis brandtii.</title>
        <authorList>
            <person name="Seim I."/>
            <person name="Fang X."/>
            <person name="Xiong Z."/>
            <person name="Lobanov A.V."/>
            <person name="Huang Z."/>
            <person name="Ma S."/>
            <person name="Feng Y."/>
            <person name="Turanov A.A."/>
            <person name="Zhu Y."/>
            <person name="Lenz T.L."/>
            <person name="Gerashchenko M.V."/>
            <person name="Fan D."/>
            <person name="Hee Yim S."/>
            <person name="Yao X."/>
            <person name="Jordan D."/>
            <person name="Xiong Y."/>
            <person name="Ma Y."/>
            <person name="Lyapunov A.N."/>
            <person name="Chen G."/>
            <person name="Kulakova O.I."/>
            <person name="Sun Y."/>
            <person name="Lee S.G."/>
            <person name="Bronson R.T."/>
            <person name="Moskalev A.A."/>
            <person name="Sunyaev S.R."/>
            <person name="Zhang G."/>
            <person name="Krogh A."/>
            <person name="Wang J."/>
            <person name="Gladyshev V.N."/>
        </authorList>
    </citation>
    <scope>NUCLEOTIDE SEQUENCE [LARGE SCALE GENOMIC DNA]</scope>
</reference>
<dbReference type="GO" id="GO:0008559">
    <property type="term" value="F:ABC-type xenobiotic transporter activity"/>
    <property type="evidence" value="ECO:0007669"/>
    <property type="project" value="UniProtKB-EC"/>
</dbReference>
<dbReference type="GO" id="GO:0006869">
    <property type="term" value="P:lipid transport"/>
    <property type="evidence" value="ECO:0007669"/>
    <property type="project" value="UniProtKB-KW"/>
</dbReference>
<feature type="transmembrane region" description="Helical" evidence="24">
    <location>
        <begin position="539"/>
        <end position="555"/>
    </location>
</feature>
<feature type="transmembrane region" description="Helical" evidence="24">
    <location>
        <begin position="720"/>
        <end position="743"/>
    </location>
</feature>
<evidence type="ECO:0000256" key="1">
    <source>
        <dbReference type="ARBA" id="ARBA00004554"/>
    </source>
</evidence>
<comment type="catalytic activity">
    <reaction evidence="16">
        <text>ATP + H2O + xenobioticSide 1 = ADP + phosphate + xenobioticSide 2.</text>
        <dbReference type="EC" id="7.6.2.2"/>
    </reaction>
</comment>
<dbReference type="GO" id="GO:0015431">
    <property type="term" value="F:ABC-type glutathione S-conjugate transporter activity"/>
    <property type="evidence" value="ECO:0007669"/>
    <property type="project" value="UniProtKB-EC"/>
</dbReference>
<dbReference type="InterPro" id="IPR017871">
    <property type="entry name" value="ABC_transporter-like_CS"/>
</dbReference>
<comment type="similarity">
    <text evidence="2">Belongs to the ABC transporter superfamily. ABCC family. Conjugate transporter (TC 3.A.1.208) subfamily.</text>
</comment>
<dbReference type="SUPFAM" id="SSF52540">
    <property type="entry name" value="P-loop containing nucleoside triphosphate hydrolases"/>
    <property type="match status" value="2"/>
</dbReference>
<dbReference type="SUPFAM" id="SSF90123">
    <property type="entry name" value="ABC transporter transmembrane region"/>
    <property type="match status" value="2"/>
</dbReference>
<keyword evidence="12 24" id="KW-1133">Transmembrane helix</keyword>
<feature type="transmembrane region" description="Helical" evidence="24">
    <location>
        <begin position="505"/>
        <end position="527"/>
    </location>
</feature>
<dbReference type="InterPro" id="IPR003593">
    <property type="entry name" value="AAA+_ATPase"/>
</dbReference>
<dbReference type="Proteomes" id="UP000052978">
    <property type="component" value="Unassembled WGS sequence"/>
</dbReference>
<dbReference type="SMART" id="SM00382">
    <property type="entry name" value="AAA"/>
    <property type="match status" value="2"/>
</dbReference>
<dbReference type="InterPro" id="IPR050173">
    <property type="entry name" value="ABC_transporter_C-like"/>
</dbReference>
<feature type="transmembrane region" description="Helical" evidence="24">
    <location>
        <begin position="755"/>
        <end position="777"/>
    </location>
</feature>
<evidence type="ECO:0000256" key="13">
    <source>
        <dbReference type="ARBA" id="ARBA00023055"/>
    </source>
</evidence>
<dbReference type="InterPro" id="IPR036640">
    <property type="entry name" value="ABC1_TM_sf"/>
</dbReference>
<evidence type="ECO:0000256" key="20">
    <source>
        <dbReference type="ARBA" id="ARBA00048007"/>
    </source>
</evidence>
<dbReference type="Pfam" id="PF00664">
    <property type="entry name" value="ABC_membrane"/>
    <property type="match status" value="2"/>
</dbReference>
<dbReference type="CDD" id="cd18598">
    <property type="entry name" value="ABC_6TM_MRP7_D1_like"/>
    <property type="match status" value="1"/>
</dbReference>
<evidence type="ECO:0000256" key="17">
    <source>
        <dbReference type="ARBA" id="ARBA00034696"/>
    </source>
</evidence>
<evidence type="ECO:0000313" key="27">
    <source>
        <dbReference type="EMBL" id="EPQ04456.1"/>
    </source>
</evidence>
<dbReference type="EMBL" id="KE161549">
    <property type="protein sequence ID" value="EPQ04456.1"/>
    <property type="molecule type" value="Genomic_DNA"/>
</dbReference>
<feature type="transmembrane region" description="Helical" evidence="24">
    <location>
        <begin position="102"/>
        <end position="122"/>
    </location>
</feature>
<evidence type="ECO:0000256" key="10">
    <source>
        <dbReference type="ARBA" id="ARBA00022840"/>
    </source>
</evidence>
<evidence type="ECO:0000256" key="18">
    <source>
        <dbReference type="ARBA" id="ARBA00047523"/>
    </source>
</evidence>
<evidence type="ECO:0000256" key="6">
    <source>
        <dbReference type="ARBA" id="ARBA00022553"/>
    </source>
</evidence>
<feature type="domain" description="ABC transmembrane type-1" evidence="26">
    <location>
        <begin position="505"/>
        <end position="778"/>
    </location>
</feature>
<feature type="region of interest" description="Disordered" evidence="23">
    <location>
        <begin position="1043"/>
        <end position="1071"/>
    </location>
</feature>
<gene>
    <name evidence="27" type="ORF">D623_10026122</name>
</gene>
<keyword evidence="10" id="KW-0067">ATP-binding</keyword>
<comment type="subcellular location">
    <subcellularLocation>
        <location evidence="17">Basal cell membrane</location>
        <topology evidence="17">Multi-pass membrane protein</topology>
    </subcellularLocation>
    <subcellularLocation>
        <location evidence="1">Basolateral cell membrane</location>
        <topology evidence="1">Multi-pass membrane protein</topology>
    </subcellularLocation>
</comment>
<evidence type="ECO:0000256" key="5">
    <source>
        <dbReference type="ARBA" id="ARBA00022475"/>
    </source>
</evidence>
<evidence type="ECO:0000313" key="28">
    <source>
        <dbReference type="Proteomes" id="UP000052978"/>
    </source>
</evidence>
<organism evidence="27 28">
    <name type="scientific">Myotis brandtii</name>
    <name type="common">Brandt's bat</name>
    <dbReference type="NCBI Taxonomy" id="109478"/>
    <lineage>
        <taxon>Eukaryota</taxon>
        <taxon>Metazoa</taxon>
        <taxon>Chordata</taxon>
        <taxon>Craniata</taxon>
        <taxon>Vertebrata</taxon>
        <taxon>Euteleostomi</taxon>
        <taxon>Mammalia</taxon>
        <taxon>Eutheria</taxon>
        <taxon>Laurasiatheria</taxon>
        <taxon>Chiroptera</taxon>
        <taxon>Yangochiroptera</taxon>
        <taxon>Vespertilionidae</taxon>
        <taxon>Myotis</taxon>
    </lineage>
</organism>
<evidence type="ECO:0000256" key="12">
    <source>
        <dbReference type="ARBA" id="ARBA00022989"/>
    </source>
</evidence>
<keyword evidence="5" id="KW-1003">Cell membrane</keyword>